<evidence type="ECO:0000313" key="2">
    <source>
        <dbReference type="EMBL" id="MBY8877436.1"/>
    </source>
</evidence>
<dbReference type="GO" id="GO:0004519">
    <property type="term" value="F:endonuclease activity"/>
    <property type="evidence" value="ECO:0007669"/>
    <property type="project" value="UniProtKB-KW"/>
</dbReference>
<dbReference type="Pfam" id="PF05685">
    <property type="entry name" value="Uma2"/>
    <property type="match status" value="1"/>
</dbReference>
<keyword evidence="3" id="KW-1185">Reference proteome</keyword>
<keyword evidence="2" id="KW-0378">Hydrolase</keyword>
<dbReference type="EMBL" id="JAINZZ010000006">
    <property type="protein sequence ID" value="MBY8877436.1"/>
    <property type="molecule type" value="Genomic_DNA"/>
</dbReference>
<keyword evidence="2" id="KW-0540">Nuclease</keyword>
<dbReference type="CDD" id="cd06260">
    <property type="entry name" value="DUF820-like"/>
    <property type="match status" value="1"/>
</dbReference>
<proteinExistence type="predicted"/>
<evidence type="ECO:0000313" key="3">
    <source>
        <dbReference type="Proteomes" id="UP000778578"/>
    </source>
</evidence>
<dbReference type="Proteomes" id="UP000778578">
    <property type="component" value="Unassembled WGS sequence"/>
</dbReference>
<protein>
    <submittedName>
        <fullName evidence="2">Uma2 family endonuclease</fullName>
    </submittedName>
</protein>
<dbReference type="PANTHER" id="PTHR35400:SF3">
    <property type="entry name" value="SLL1072 PROTEIN"/>
    <property type="match status" value="1"/>
</dbReference>
<feature type="domain" description="Putative restriction endonuclease" evidence="1">
    <location>
        <begin position="12"/>
        <end position="176"/>
    </location>
</feature>
<accession>A0ABS7Q2R7</accession>
<dbReference type="Gene3D" id="3.90.1570.10">
    <property type="entry name" value="tt1808, chain A"/>
    <property type="match status" value="1"/>
</dbReference>
<dbReference type="InterPro" id="IPR008538">
    <property type="entry name" value="Uma2"/>
</dbReference>
<gene>
    <name evidence="2" type="ORF">K7862_07255</name>
</gene>
<dbReference type="SUPFAM" id="SSF52980">
    <property type="entry name" value="Restriction endonuclease-like"/>
    <property type="match status" value="1"/>
</dbReference>
<name>A0ABS7Q2R7_9ACTN</name>
<reference evidence="2 3" key="1">
    <citation type="submission" date="2021-08" db="EMBL/GenBank/DDBJ databases">
        <title>WGS of actinomycetes from Thailand.</title>
        <authorList>
            <person name="Thawai C."/>
        </authorList>
    </citation>
    <scope>NUCLEOTIDE SEQUENCE [LARGE SCALE GENOMIC DNA]</scope>
    <source>
        <strain evidence="2 3">PLK6-54</strain>
    </source>
</reference>
<dbReference type="InterPro" id="IPR012296">
    <property type="entry name" value="Nuclease_put_TT1808"/>
</dbReference>
<keyword evidence="2" id="KW-0255">Endonuclease</keyword>
<evidence type="ECO:0000259" key="1">
    <source>
        <dbReference type="Pfam" id="PF05685"/>
    </source>
</evidence>
<dbReference type="InterPro" id="IPR011335">
    <property type="entry name" value="Restrct_endonuc-II-like"/>
</dbReference>
<comment type="caution">
    <text evidence="2">The sequence shown here is derived from an EMBL/GenBank/DDBJ whole genome shotgun (WGS) entry which is preliminary data.</text>
</comment>
<sequence length="188" mass="20611">MSLDVFEHLAAEAERAEEGLRFEFLGGKLGVQPMPDGLHGEVIAWLQDVCMQLKPSRLYTGMGLKVETYRNGRAIPDGVLAPRGYFLDAGDWAEPGGVLMTVEVTSYDRDTTQRDRVDKPRAYAEAGVPVFVLVDRDAGQVIAHSKPSNGCYRDVHAVVFGEPITLPEPVGLTLDTQELLQLVKSARS</sequence>
<organism evidence="2 3">
    <name type="scientific">Actinacidiphila acidipaludis</name>
    <dbReference type="NCBI Taxonomy" id="2873382"/>
    <lineage>
        <taxon>Bacteria</taxon>
        <taxon>Bacillati</taxon>
        <taxon>Actinomycetota</taxon>
        <taxon>Actinomycetes</taxon>
        <taxon>Kitasatosporales</taxon>
        <taxon>Streptomycetaceae</taxon>
        <taxon>Actinacidiphila</taxon>
    </lineage>
</organism>
<dbReference type="PANTHER" id="PTHR35400">
    <property type="entry name" value="SLR1083 PROTEIN"/>
    <property type="match status" value="1"/>
</dbReference>